<name>A0A7J8LM60_9ROSI</name>
<dbReference type="SUPFAM" id="SSF47459">
    <property type="entry name" value="HLH, helix-loop-helix DNA-binding domain"/>
    <property type="match status" value="1"/>
</dbReference>
<dbReference type="Pfam" id="PF00010">
    <property type="entry name" value="HLH"/>
    <property type="match status" value="1"/>
</dbReference>
<dbReference type="PROSITE" id="PS50888">
    <property type="entry name" value="BHLH"/>
    <property type="match status" value="1"/>
</dbReference>
<comment type="caution">
    <text evidence="9">The sequence shown here is derived from an EMBL/GenBank/DDBJ whole genome shotgun (WGS) entry which is preliminary data.</text>
</comment>
<keyword evidence="3" id="KW-0805">Transcription regulation</keyword>
<dbReference type="GO" id="GO:0046983">
    <property type="term" value="F:protein dimerization activity"/>
    <property type="evidence" value="ECO:0007669"/>
    <property type="project" value="InterPro"/>
</dbReference>
<feature type="domain" description="BHLH" evidence="8">
    <location>
        <begin position="148"/>
        <end position="197"/>
    </location>
</feature>
<evidence type="ECO:0000256" key="1">
    <source>
        <dbReference type="ARBA" id="ARBA00004123"/>
    </source>
</evidence>
<proteinExistence type="predicted"/>
<dbReference type="SMART" id="SM00353">
    <property type="entry name" value="HLH"/>
    <property type="match status" value="1"/>
</dbReference>
<keyword evidence="6" id="KW-0539">Nucleus</keyword>
<dbReference type="Gene3D" id="4.10.280.10">
    <property type="entry name" value="Helix-loop-helix DNA-binding domain"/>
    <property type="match status" value="1"/>
</dbReference>
<accession>A0A7J8LM60</accession>
<evidence type="ECO:0000256" key="2">
    <source>
        <dbReference type="ARBA" id="ARBA00011738"/>
    </source>
</evidence>
<gene>
    <name evidence="9" type="ORF">Golob_012718</name>
</gene>
<dbReference type="PANTHER" id="PTHR16223">
    <property type="entry name" value="TRANSCRIPTION FACTOR BHLH83-RELATED"/>
    <property type="match status" value="1"/>
</dbReference>
<evidence type="ECO:0000256" key="4">
    <source>
        <dbReference type="ARBA" id="ARBA00023125"/>
    </source>
</evidence>
<protein>
    <recommendedName>
        <fullName evidence="8">BHLH domain-containing protein</fullName>
    </recommendedName>
</protein>
<dbReference type="AlphaFoldDB" id="A0A7J8LM60"/>
<evidence type="ECO:0000313" key="10">
    <source>
        <dbReference type="Proteomes" id="UP000593572"/>
    </source>
</evidence>
<dbReference type="InterPro" id="IPR011598">
    <property type="entry name" value="bHLH_dom"/>
</dbReference>
<dbReference type="Proteomes" id="UP000593572">
    <property type="component" value="Unassembled WGS sequence"/>
</dbReference>
<sequence length="304" mass="32064">MANNTNEAPAADDFLEQILGLPNFAPSETGLAGSDAGLAATAPGAGAPMFLQLSSGDGAAHIGGIGGGGGGAFHGQVFPLGLSLEQGKGGFLKPEEASGSGKRFRNGFVDDRASSVKNVFHGQPMQATVSAAPHPPTMRPRVRARRGQATDPHSIAERLRRERITERIRALQELVPSVNKTDRAVMLDEIVDYVKFLRLQVKVLSMSRLGGAGAVAPLVTDIPLSSVEYESGEGGRSQPAWEKWSNDGTEQQVAKLMEENVGAAMQFLQSKSLCIMPISLATAIYHTQVPDTSSVVKPETNPPA</sequence>
<keyword evidence="4" id="KW-0238">DNA-binding</keyword>
<dbReference type="GO" id="GO:0000981">
    <property type="term" value="F:DNA-binding transcription factor activity, RNA polymerase II-specific"/>
    <property type="evidence" value="ECO:0007669"/>
    <property type="project" value="TreeGrafter"/>
</dbReference>
<evidence type="ECO:0000256" key="3">
    <source>
        <dbReference type="ARBA" id="ARBA00023015"/>
    </source>
</evidence>
<evidence type="ECO:0000256" key="6">
    <source>
        <dbReference type="ARBA" id="ARBA00023242"/>
    </source>
</evidence>
<dbReference type="GO" id="GO:0000978">
    <property type="term" value="F:RNA polymerase II cis-regulatory region sequence-specific DNA binding"/>
    <property type="evidence" value="ECO:0007669"/>
    <property type="project" value="TreeGrafter"/>
</dbReference>
<evidence type="ECO:0000259" key="8">
    <source>
        <dbReference type="PROSITE" id="PS50888"/>
    </source>
</evidence>
<keyword evidence="10" id="KW-1185">Reference proteome</keyword>
<feature type="region of interest" description="Disordered" evidence="7">
    <location>
        <begin position="128"/>
        <end position="152"/>
    </location>
</feature>
<dbReference type="PANTHER" id="PTHR16223:SF200">
    <property type="entry name" value="TRANSCRIPTION FACTOR UNE12-RELATED"/>
    <property type="match status" value="1"/>
</dbReference>
<dbReference type="EMBL" id="JABEZX010000004">
    <property type="protein sequence ID" value="MBA0553544.1"/>
    <property type="molecule type" value="Genomic_DNA"/>
</dbReference>
<organism evidence="9 10">
    <name type="scientific">Gossypium lobatum</name>
    <dbReference type="NCBI Taxonomy" id="34289"/>
    <lineage>
        <taxon>Eukaryota</taxon>
        <taxon>Viridiplantae</taxon>
        <taxon>Streptophyta</taxon>
        <taxon>Embryophyta</taxon>
        <taxon>Tracheophyta</taxon>
        <taxon>Spermatophyta</taxon>
        <taxon>Magnoliopsida</taxon>
        <taxon>eudicotyledons</taxon>
        <taxon>Gunneridae</taxon>
        <taxon>Pentapetalae</taxon>
        <taxon>rosids</taxon>
        <taxon>malvids</taxon>
        <taxon>Malvales</taxon>
        <taxon>Malvaceae</taxon>
        <taxon>Malvoideae</taxon>
        <taxon>Gossypium</taxon>
    </lineage>
</organism>
<reference evidence="9 10" key="1">
    <citation type="journal article" date="2019" name="Genome Biol. Evol.">
        <title>Insights into the evolution of the New World diploid cottons (Gossypium, subgenus Houzingenia) based on genome sequencing.</title>
        <authorList>
            <person name="Grover C.E."/>
            <person name="Arick M.A. 2nd"/>
            <person name="Thrash A."/>
            <person name="Conover J.L."/>
            <person name="Sanders W.S."/>
            <person name="Peterson D.G."/>
            <person name="Frelichowski J.E."/>
            <person name="Scheffler J.A."/>
            <person name="Scheffler B.E."/>
            <person name="Wendel J.F."/>
        </authorList>
    </citation>
    <scope>NUCLEOTIDE SEQUENCE [LARGE SCALE GENOMIC DNA]</scope>
    <source>
        <strain evidence="9">157</strain>
        <tissue evidence="9">Leaf</tissue>
    </source>
</reference>
<comment type="subcellular location">
    <subcellularLocation>
        <location evidence="1">Nucleus</location>
    </subcellularLocation>
</comment>
<dbReference type="FunFam" id="4.10.280.10:FF:000044">
    <property type="entry name" value="Basic helix-loop-helix transcription factor"/>
    <property type="match status" value="1"/>
</dbReference>
<evidence type="ECO:0000256" key="5">
    <source>
        <dbReference type="ARBA" id="ARBA00023163"/>
    </source>
</evidence>
<comment type="subunit">
    <text evidence="2">Homodimer.</text>
</comment>
<keyword evidence="5" id="KW-0804">Transcription</keyword>
<dbReference type="InterPro" id="IPR045843">
    <property type="entry name" value="IND-like"/>
</dbReference>
<evidence type="ECO:0000313" key="9">
    <source>
        <dbReference type="EMBL" id="MBA0553544.1"/>
    </source>
</evidence>
<dbReference type="GO" id="GO:0005634">
    <property type="term" value="C:nucleus"/>
    <property type="evidence" value="ECO:0007669"/>
    <property type="project" value="UniProtKB-SubCell"/>
</dbReference>
<dbReference type="InterPro" id="IPR036638">
    <property type="entry name" value="HLH_DNA-bd_sf"/>
</dbReference>
<evidence type="ECO:0000256" key="7">
    <source>
        <dbReference type="SAM" id="MobiDB-lite"/>
    </source>
</evidence>